<dbReference type="Proteomes" id="UP001342826">
    <property type="component" value="Unassembled WGS sequence"/>
</dbReference>
<dbReference type="EMBL" id="JARTFS010000002">
    <property type="protein sequence ID" value="MED4400301.1"/>
    <property type="molecule type" value="Genomic_DNA"/>
</dbReference>
<gene>
    <name evidence="2" type="ORF">P9271_02870</name>
</gene>
<sequence>MYWEWRRNRKMDKYIVNMFDVSIDHISRETNEWLKEHLHKCSPIIIYDKQEYGWFMPITLDDLDNSELEKIPQDLFYVLRFAQSNGCTWIMMDQAANRHSELPRFKWN</sequence>
<comment type="caution">
    <text evidence="2">The sequence shown here is derived from an EMBL/GenBank/DDBJ whole genome shotgun (WGS) entry which is preliminary data.</text>
</comment>
<dbReference type="InterPro" id="IPR046025">
    <property type="entry name" value="DUF5983"/>
</dbReference>
<dbReference type="RefSeq" id="WP_328014861.1">
    <property type="nucleotide sequence ID" value="NZ_JARTFS010000002.1"/>
</dbReference>
<proteinExistence type="predicted"/>
<feature type="domain" description="DUF5983" evidence="1">
    <location>
        <begin position="18"/>
        <end position="107"/>
    </location>
</feature>
<name>A0ABU6NWU6_9BACI</name>
<dbReference type="Pfam" id="PF19419">
    <property type="entry name" value="DUF5983"/>
    <property type="match status" value="1"/>
</dbReference>
<reference evidence="2 3" key="1">
    <citation type="submission" date="2023-03" db="EMBL/GenBank/DDBJ databases">
        <title>Bacillus Genome Sequencing.</title>
        <authorList>
            <person name="Dunlap C."/>
        </authorList>
    </citation>
    <scope>NUCLEOTIDE SEQUENCE [LARGE SCALE GENOMIC DNA]</scope>
    <source>
        <strain evidence="2 3">NRS-1717</strain>
    </source>
</reference>
<evidence type="ECO:0000313" key="3">
    <source>
        <dbReference type="Proteomes" id="UP001342826"/>
    </source>
</evidence>
<protein>
    <recommendedName>
        <fullName evidence="1">DUF5983 domain-containing protein</fullName>
    </recommendedName>
</protein>
<organism evidence="2 3">
    <name type="scientific">Metabacillus fastidiosus</name>
    <dbReference type="NCBI Taxonomy" id="1458"/>
    <lineage>
        <taxon>Bacteria</taxon>
        <taxon>Bacillati</taxon>
        <taxon>Bacillota</taxon>
        <taxon>Bacilli</taxon>
        <taxon>Bacillales</taxon>
        <taxon>Bacillaceae</taxon>
        <taxon>Metabacillus</taxon>
    </lineage>
</organism>
<evidence type="ECO:0000313" key="2">
    <source>
        <dbReference type="EMBL" id="MED4400301.1"/>
    </source>
</evidence>
<accession>A0ABU6NWU6</accession>
<evidence type="ECO:0000259" key="1">
    <source>
        <dbReference type="Pfam" id="PF19419"/>
    </source>
</evidence>
<keyword evidence="3" id="KW-1185">Reference proteome</keyword>